<dbReference type="Gene3D" id="3.40.630.30">
    <property type="match status" value="1"/>
</dbReference>
<protein>
    <submittedName>
        <fullName evidence="2">Ribosomal-protein-serine acetyltransferase</fullName>
    </submittedName>
</protein>
<name>A0A917DJ91_9BACT</name>
<dbReference type="Proteomes" id="UP000609064">
    <property type="component" value="Unassembled WGS sequence"/>
</dbReference>
<reference evidence="2" key="1">
    <citation type="journal article" date="2014" name="Int. J. Syst. Evol. Microbiol.">
        <title>Complete genome sequence of Corynebacterium casei LMG S-19264T (=DSM 44701T), isolated from a smear-ripened cheese.</title>
        <authorList>
            <consortium name="US DOE Joint Genome Institute (JGI-PGF)"/>
            <person name="Walter F."/>
            <person name="Albersmeier A."/>
            <person name="Kalinowski J."/>
            <person name="Ruckert C."/>
        </authorList>
    </citation>
    <scope>NUCLEOTIDE SEQUENCE</scope>
    <source>
        <strain evidence="2">CGMCC 1.15958</strain>
    </source>
</reference>
<organism evidence="2 3">
    <name type="scientific">Emticicia aquatilis</name>
    <dbReference type="NCBI Taxonomy" id="1537369"/>
    <lineage>
        <taxon>Bacteria</taxon>
        <taxon>Pseudomonadati</taxon>
        <taxon>Bacteroidota</taxon>
        <taxon>Cytophagia</taxon>
        <taxon>Cytophagales</taxon>
        <taxon>Leadbetterellaceae</taxon>
        <taxon>Emticicia</taxon>
    </lineage>
</organism>
<dbReference type="PANTHER" id="PTHR43792">
    <property type="entry name" value="GNAT FAMILY, PUTATIVE (AFU_ORTHOLOGUE AFUA_3G00765)-RELATED-RELATED"/>
    <property type="match status" value="1"/>
</dbReference>
<evidence type="ECO:0000313" key="2">
    <source>
        <dbReference type="EMBL" id="GGD41607.1"/>
    </source>
</evidence>
<evidence type="ECO:0000313" key="3">
    <source>
        <dbReference type="Proteomes" id="UP000609064"/>
    </source>
</evidence>
<dbReference type="InterPro" id="IPR051531">
    <property type="entry name" value="N-acetyltransferase"/>
</dbReference>
<reference evidence="2" key="2">
    <citation type="submission" date="2020-09" db="EMBL/GenBank/DDBJ databases">
        <authorList>
            <person name="Sun Q."/>
            <person name="Zhou Y."/>
        </authorList>
    </citation>
    <scope>NUCLEOTIDE SEQUENCE</scope>
    <source>
        <strain evidence="2">CGMCC 1.15958</strain>
    </source>
</reference>
<keyword evidence="3" id="KW-1185">Reference proteome</keyword>
<comment type="caution">
    <text evidence="2">The sequence shown here is derived from an EMBL/GenBank/DDBJ whole genome shotgun (WGS) entry which is preliminary data.</text>
</comment>
<sequence>MALGKEIDEEVMNNIYLKSERLHLKPIDISDLEAIHQLHSLPETDEFNALGIPENIEQTQAILEQWISENQKEDNRIFTFTIIAENQFIGLIALNLGKEKYRNAEVWYKLHTDFWNKGYATEALKTIINFGFNELKLHRIGAGCAVENIGSVRVLEKVGMTLEGRKRQNLPLKTGWSDNFEFAILSYDL</sequence>
<dbReference type="InterPro" id="IPR016181">
    <property type="entry name" value="Acyl_CoA_acyltransferase"/>
</dbReference>
<accession>A0A917DJ91</accession>
<dbReference type="InterPro" id="IPR000182">
    <property type="entry name" value="GNAT_dom"/>
</dbReference>
<dbReference type="EMBL" id="BMKK01000001">
    <property type="protein sequence ID" value="GGD41607.1"/>
    <property type="molecule type" value="Genomic_DNA"/>
</dbReference>
<dbReference type="GO" id="GO:0016747">
    <property type="term" value="F:acyltransferase activity, transferring groups other than amino-acyl groups"/>
    <property type="evidence" value="ECO:0007669"/>
    <property type="project" value="InterPro"/>
</dbReference>
<proteinExistence type="predicted"/>
<evidence type="ECO:0000259" key="1">
    <source>
        <dbReference type="PROSITE" id="PS51186"/>
    </source>
</evidence>
<dbReference type="PROSITE" id="PS51186">
    <property type="entry name" value="GNAT"/>
    <property type="match status" value="1"/>
</dbReference>
<dbReference type="AlphaFoldDB" id="A0A917DJ91"/>
<dbReference type="SUPFAM" id="SSF55729">
    <property type="entry name" value="Acyl-CoA N-acyltransferases (Nat)"/>
    <property type="match status" value="1"/>
</dbReference>
<dbReference type="PANTHER" id="PTHR43792:SF1">
    <property type="entry name" value="N-ACETYLTRANSFERASE DOMAIN-CONTAINING PROTEIN"/>
    <property type="match status" value="1"/>
</dbReference>
<dbReference type="Pfam" id="PF13302">
    <property type="entry name" value="Acetyltransf_3"/>
    <property type="match status" value="1"/>
</dbReference>
<feature type="domain" description="N-acetyltransferase" evidence="1">
    <location>
        <begin position="22"/>
        <end position="181"/>
    </location>
</feature>
<gene>
    <name evidence="2" type="ORF">GCM10011514_02030</name>
</gene>